<dbReference type="EMBL" id="SRPO01000054">
    <property type="protein sequence ID" value="KAG5944531.1"/>
    <property type="molecule type" value="Genomic_DNA"/>
</dbReference>
<dbReference type="Proteomes" id="UP000706124">
    <property type="component" value="Unassembled WGS sequence"/>
</dbReference>
<organism evidence="2 3">
    <name type="scientific">Claviceps pazoutovae</name>
    <dbReference type="NCBI Taxonomy" id="1649127"/>
    <lineage>
        <taxon>Eukaryota</taxon>
        <taxon>Fungi</taxon>
        <taxon>Dikarya</taxon>
        <taxon>Ascomycota</taxon>
        <taxon>Pezizomycotina</taxon>
        <taxon>Sordariomycetes</taxon>
        <taxon>Hypocreomycetidae</taxon>
        <taxon>Hypocreales</taxon>
        <taxon>Clavicipitaceae</taxon>
        <taxon>Claviceps</taxon>
    </lineage>
</organism>
<evidence type="ECO:0000313" key="3">
    <source>
        <dbReference type="Proteomes" id="UP000706124"/>
    </source>
</evidence>
<accession>A0A9P7MGP5</accession>
<proteinExistence type="predicted"/>
<evidence type="ECO:0000256" key="1">
    <source>
        <dbReference type="SAM" id="MobiDB-lite"/>
    </source>
</evidence>
<dbReference type="AlphaFoldDB" id="A0A9P7MGP5"/>
<feature type="region of interest" description="Disordered" evidence="1">
    <location>
        <begin position="1"/>
        <end position="20"/>
    </location>
</feature>
<reference evidence="2 3" key="1">
    <citation type="journal article" date="2020" name="bioRxiv">
        <title>Whole genome comparisons of ergot fungi reveals the divergence and evolution of species within the genus Claviceps are the result of varying mechanisms driving genome evolution and host range expansion.</title>
        <authorList>
            <person name="Wyka S.A."/>
            <person name="Mondo S.J."/>
            <person name="Liu M."/>
            <person name="Dettman J."/>
            <person name="Nalam V."/>
            <person name="Broders K.D."/>
        </authorList>
    </citation>
    <scope>NUCLEOTIDE SEQUENCE [LARGE SCALE GENOMIC DNA]</scope>
    <source>
        <strain evidence="2 3">CCC 1485</strain>
    </source>
</reference>
<protein>
    <submittedName>
        <fullName evidence="2">Uncharacterized protein</fullName>
    </submittedName>
</protein>
<comment type="caution">
    <text evidence="2">The sequence shown here is derived from an EMBL/GenBank/DDBJ whole genome shotgun (WGS) entry which is preliminary data.</text>
</comment>
<name>A0A9P7MGP5_9HYPO</name>
<evidence type="ECO:0000313" key="2">
    <source>
        <dbReference type="EMBL" id="KAG5944531.1"/>
    </source>
</evidence>
<dbReference type="OrthoDB" id="1421156at2759"/>
<keyword evidence="3" id="KW-1185">Reference proteome</keyword>
<gene>
    <name evidence="2" type="ORF">E4U60_005914</name>
</gene>
<sequence>MSSARRNSVDPAASSSAEDLDYNIPDTVHARYQAARELWYKGKQPDAQTNEAFRREYDLRFYVLQADRDHYLSYGYMTKECFSSAQPRPWTDEEILACIDYDTGEEVRHSH</sequence>